<dbReference type="Proteomes" id="UP000186817">
    <property type="component" value="Unassembled WGS sequence"/>
</dbReference>
<sequence>MVERPSIENSGLAQGPRHSSAEAINAAAAFEAPILDRKRPHFVISFVEICGQFNMALPKQEKEHLLILAIITKRSPEQSLQTGWNFQATAAVFKEAGYKSAETYLVLKLIHVEAGHPWSHSLQRNYNGDYRYYEFRCENARATAEVFASKKVRRKAIFQLAEKVEAKRARFAMRRRSSVTGTLGAGEDFQVFTSASVEVVGLLLDK</sequence>
<proteinExistence type="predicted"/>
<comment type="caution">
    <text evidence="1">The sequence shown here is derived from an EMBL/GenBank/DDBJ whole genome shotgun (WGS) entry which is preliminary data.</text>
</comment>
<dbReference type="EMBL" id="LSRX01001318">
    <property type="protein sequence ID" value="OLP81056.1"/>
    <property type="molecule type" value="Genomic_DNA"/>
</dbReference>
<dbReference type="OrthoDB" id="10353008at2759"/>
<gene>
    <name evidence="1" type="ORF">AK812_SmicGene38457</name>
</gene>
<dbReference type="AlphaFoldDB" id="A0A1Q9CDS9"/>
<organism evidence="1 2">
    <name type="scientific">Symbiodinium microadriaticum</name>
    <name type="common">Dinoflagellate</name>
    <name type="synonym">Zooxanthella microadriatica</name>
    <dbReference type="NCBI Taxonomy" id="2951"/>
    <lineage>
        <taxon>Eukaryota</taxon>
        <taxon>Sar</taxon>
        <taxon>Alveolata</taxon>
        <taxon>Dinophyceae</taxon>
        <taxon>Suessiales</taxon>
        <taxon>Symbiodiniaceae</taxon>
        <taxon>Symbiodinium</taxon>
    </lineage>
</organism>
<keyword evidence="2" id="KW-1185">Reference proteome</keyword>
<evidence type="ECO:0000313" key="2">
    <source>
        <dbReference type="Proteomes" id="UP000186817"/>
    </source>
</evidence>
<accession>A0A1Q9CDS9</accession>
<name>A0A1Q9CDS9_SYMMI</name>
<protein>
    <submittedName>
        <fullName evidence="1">Uncharacterized protein</fullName>
    </submittedName>
</protein>
<reference evidence="1 2" key="1">
    <citation type="submission" date="2016-02" db="EMBL/GenBank/DDBJ databases">
        <title>Genome analysis of coral dinoflagellate symbionts highlights evolutionary adaptations to a symbiotic lifestyle.</title>
        <authorList>
            <person name="Aranda M."/>
            <person name="Li Y."/>
            <person name="Liew Y.J."/>
            <person name="Baumgarten S."/>
            <person name="Simakov O."/>
            <person name="Wilson M."/>
            <person name="Piel J."/>
            <person name="Ashoor H."/>
            <person name="Bougouffa S."/>
            <person name="Bajic V.B."/>
            <person name="Ryu T."/>
            <person name="Ravasi T."/>
            <person name="Bayer T."/>
            <person name="Micklem G."/>
            <person name="Kim H."/>
            <person name="Bhak J."/>
            <person name="Lajeunesse T.C."/>
            <person name="Voolstra C.R."/>
        </authorList>
    </citation>
    <scope>NUCLEOTIDE SEQUENCE [LARGE SCALE GENOMIC DNA]</scope>
    <source>
        <strain evidence="1 2">CCMP2467</strain>
    </source>
</reference>
<evidence type="ECO:0000313" key="1">
    <source>
        <dbReference type="EMBL" id="OLP81056.1"/>
    </source>
</evidence>